<dbReference type="AlphaFoldDB" id="A0AAP3DCT8"/>
<proteinExistence type="predicted"/>
<feature type="domain" description="N-acetyltransferase" evidence="1">
    <location>
        <begin position="12"/>
        <end position="156"/>
    </location>
</feature>
<evidence type="ECO:0000313" key="2">
    <source>
        <dbReference type="EMBL" id="MCZ0806019.1"/>
    </source>
</evidence>
<reference evidence="2" key="1">
    <citation type="submission" date="2022-09" db="EMBL/GenBank/DDBJ databases">
        <title>Genome analysis and characterization of larvicidal activity of Brevibacillus strains.</title>
        <authorList>
            <person name="Patrusheva E.V."/>
            <person name="Izotova A.O."/>
            <person name="Toshchakov S.V."/>
            <person name="Sineoky S.P."/>
        </authorList>
    </citation>
    <scope>NUCLEOTIDE SEQUENCE</scope>
    <source>
        <strain evidence="2">VKPM_B-13247</strain>
    </source>
</reference>
<protein>
    <submittedName>
        <fullName evidence="2">GNAT family N-acetyltransferase</fullName>
    </submittedName>
</protein>
<dbReference type="RefSeq" id="WP_258432913.1">
    <property type="nucleotide sequence ID" value="NZ_JANSGW010000004.1"/>
</dbReference>
<dbReference type="PROSITE" id="PS51186">
    <property type="entry name" value="GNAT"/>
    <property type="match status" value="1"/>
</dbReference>
<gene>
    <name evidence="2" type="ORF">O0554_03655</name>
</gene>
<dbReference type="Proteomes" id="UP001077662">
    <property type="component" value="Unassembled WGS sequence"/>
</dbReference>
<dbReference type="Pfam" id="PF00583">
    <property type="entry name" value="Acetyltransf_1"/>
    <property type="match status" value="1"/>
</dbReference>
<sequence length="156" mass="18660">MFVLMKNDITKIDIEKEIMNSNIEYNVIAHDKELLESKDIFEEHLEAQKLHLERYLVKKEGEYIGILDYGMSSPRAKKPWLSLLVIHNKYQGYGYAKKIYMTYENIMKNKQVQCIQIAVHATNKKALHFWTSLGYRHYDERTYKDKVFYSLEKNLD</sequence>
<dbReference type="CDD" id="cd04301">
    <property type="entry name" value="NAT_SF"/>
    <property type="match status" value="1"/>
</dbReference>
<name>A0AAP3DCT8_BRELA</name>
<evidence type="ECO:0000259" key="1">
    <source>
        <dbReference type="PROSITE" id="PS51186"/>
    </source>
</evidence>
<comment type="caution">
    <text evidence="2">The sequence shown here is derived from an EMBL/GenBank/DDBJ whole genome shotgun (WGS) entry which is preliminary data.</text>
</comment>
<accession>A0AAP3DCT8</accession>
<dbReference type="SUPFAM" id="SSF55729">
    <property type="entry name" value="Acyl-CoA N-acyltransferases (Nat)"/>
    <property type="match status" value="1"/>
</dbReference>
<dbReference type="Gene3D" id="3.40.630.30">
    <property type="match status" value="1"/>
</dbReference>
<dbReference type="EMBL" id="JAPTNE010000004">
    <property type="protein sequence ID" value="MCZ0806019.1"/>
    <property type="molecule type" value="Genomic_DNA"/>
</dbReference>
<dbReference type="InterPro" id="IPR000182">
    <property type="entry name" value="GNAT_dom"/>
</dbReference>
<dbReference type="GO" id="GO:0016747">
    <property type="term" value="F:acyltransferase activity, transferring groups other than amino-acyl groups"/>
    <property type="evidence" value="ECO:0007669"/>
    <property type="project" value="InterPro"/>
</dbReference>
<organism evidence="2 3">
    <name type="scientific">Brevibacillus laterosporus</name>
    <name type="common">Bacillus laterosporus</name>
    <dbReference type="NCBI Taxonomy" id="1465"/>
    <lineage>
        <taxon>Bacteria</taxon>
        <taxon>Bacillati</taxon>
        <taxon>Bacillota</taxon>
        <taxon>Bacilli</taxon>
        <taxon>Bacillales</taxon>
        <taxon>Paenibacillaceae</taxon>
        <taxon>Brevibacillus</taxon>
    </lineage>
</organism>
<evidence type="ECO:0000313" key="3">
    <source>
        <dbReference type="Proteomes" id="UP001077662"/>
    </source>
</evidence>
<dbReference type="InterPro" id="IPR016181">
    <property type="entry name" value="Acyl_CoA_acyltransferase"/>
</dbReference>